<feature type="region of interest" description="Disordered" evidence="1">
    <location>
        <begin position="290"/>
        <end position="322"/>
    </location>
</feature>
<feature type="compositionally biased region" description="Basic and acidic residues" evidence="1">
    <location>
        <begin position="186"/>
        <end position="195"/>
    </location>
</feature>
<feature type="compositionally biased region" description="Basic and acidic residues" evidence="1">
    <location>
        <begin position="100"/>
        <end position="114"/>
    </location>
</feature>
<comment type="caution">
    <text evidence="2">The sequence shown here is derived from an EMBL/GenBank/DDBJ whole genome shotgun (WGS) entry which is preliminary data.</text>
</comment>
<sequence length="363" mass="41070">KKKRARKWRGNEREDGSDRVEAQKGKRANSVGNSVAELNKPRVRNPETAECSRVQTVDDKLAAAFPLCLSALSQRETVFGGGAREKHNRRKVKKRKRVRRVEGNEREDGSDTVKPRRGKRANSVGNSVAKLNKPRVRNPETAECSRVQTVSDKLAAAFRLWFVGSTTTRNCLWRWRISVLEQSKYSGEKRQESKQRGNSVAELNKPRARNPETAECFRVQTVSDKLATAFPLCLSALLQQETVFGGGAFGFYLNKMIRDKMGLFCYRISVPEQSKYCEEKEVRRKKGFGKWRGNEREDGSDRVKPRRGKRANSGNSVAELNKPRVRNPETAECFRVQTVSDKLAAAFPLCLSALLQQETVFCG</sequence>
<feature type="non-terminal residue" evidence="2">
    <location>
        <position position="1"/>
    </location>
</feature>
<dbReference type="Proteomes" id="UP001054945">
    <property type="component" value="Unassembled WGS sequence"/>
</dbReference>
<dbReference type="EMBL" id="BPLR01015064">
    <property type="protein sequence ID" value="GIY73308.1"/>
    <property type="molecule type" value="Genomic_DNA"/>
</dbReference>
<gene>
    <name evidence="2" type="ORF">CEXT_375901</name>
</gene>
<accession>A0AAV4VUZ8</accession>
<evidence type="ECO:0000313" key="2">
    <source>
        <dbReference type="EMBL" id="GIY73308.1"/>
    </source>
</evidence>
<evidence type="ECO:0000256" key="1">
    <source>
        <dbReference type="SAM" id="MobiDB-lite"/>
    </source>
</evidence>
<reference evidence="2 3" key="1">
    <citation type="submission" date="2021-06" db="EMBL/GenBank/DDBJ databases">
        <title>Caerostris extrusa draft genome.</title>
        <authorList>
            <person name="Kono N."/>
            <person name="Arakawa K."/>
        </authorList>
    </citation>
    <scope>NUCLEOTIDE SEQUENCE [LARGE SCALE GENOMIC DNA]</scope>
</reference>
<protein>
    <recommendedName>
        <fullName evidence="4">Telomerase reverse transcriptase</fullName>
    </recommendedName>
</protein>
<proteinExistence type="predicted"/>
<organism evidence="2 3">
    <name type="scientific">Caerostris extrusa</name>
    <name type="common">Bark spider</name>
    <name type="synonym">Caerostris bankana</name>
    <dbReference type="NCBI Taxonomy" id="172846"/>
    <lineage>
        <taxon>Eukaryota</taxon>
        <taxon>Metazoa</taxon>
        <taxon>Ecdysozoa</taxon>
        <taxon>Arthropoda</taxon>
        <taxon>Chelicerata</taxon>
        <taxon>Arachnida</taxon>
        <taxon>Araneae</taxon>
        <taxon>Araneomorphae</taxon>
        <taxon>Entelegynae</taxon>
        <taxon>Araneoidea</taxon>
        <taxon>Araneidae</taxon>
        <taxon>Caerostris</taxon>
    </lineage>
</organism>
<feature type="region of interest" description="Disordered" evidence="1">
    <location>
        <begin position="186"/>
        <end position="207"/>
    </location>
</feature>
<feature type="region of interest" description="Disordered" evidence="1">
    <location>
        <begin position="82"/>
        <end position="140"/>
    </location>
</feature>
<dbReference type="AlphaFoldDB" id="A0AAV4VUZ8"/>
<name>A0AAV4VUZ8_CAEEX</name>
<feature type="compositionally biased region" description="Basic and acidic residues" evidence="1">
    <location>
        <begin position="292"/>
        <end position="303"/>
    </location>
</feature>
<feature type="compositionally biased region" description="Basic and acidic residues" evidence="1">
    <location>
        <begin position="9"/>
        <end position="24"/>
    </location>
</feature>
<evidence type="ECO:0008006" key="4">
    <source>
        <dbReference type="Google" id="ProtNLM"/>
    </source>
</evidence>
<evidence type="ECO:0000313" key="3">
    <source>
        <dbReference type="Proteomes" id="UP001054945"/>
    </source>
</evidence>
<feature type="region of interest" description="Disordered" evidence="1">
    <location>
        <begin position="1"/>
        <end position="47"/>
    </location>
</feature>
<feature type="compositionally biased region" description="Basic residues" evidence="1">
    <location>
        <begin position="86"/>
        <end position="99"/>
    </location>
</feature>
<keyword evidence="3" id="KW-1185">Reference proteome</keyword>